<comment type="caution">
    <text evidence="6">The sequence shown here is derived from an EMBL/GenBank/DDBJ whole genome shotgun (WGS) entry which is preliminary data.</text>
</comment>
<evidence type="ECO:0000256" key="1">
    <source>
        <dbReference type="ARBA" id="ARBA00005466"/>
    </source>
</evidence>
<evidence type="ECO:0000313" key="6">
    <source>
        <dbReference type="EMBL" id="KAK4460156.1"/>
    </source>
</evidence>
<dbReference type="SUPFAM" id="SSF56176">
    <property type="entry name" value="FAD-binding/transporter-associated domain-like"/>
    <property type="match status" value="1"/>
</dbReference>
<protein>
    <recommendedName>
        <fullName evidence="5">FAD-binding PCMH-type domain-containing protein</fullName>
    </recommendedName>
</protein>
<dbReference type="InterPro" id="IPR016166">
    <property type="entry name" value="FAD-bd_PCMH"/>
</dbReference>
<accession>A0AAV9HJW6</accession>
<dbReference type="PROSITE" id="PS00862">
    <property type="entry name" value="OX2_COVAL_FAD"/>
    <property type="match status" value="1"/>
</dbReference>
<reference evidence="6" key="1">
    <citation type="journal article" date="2023" name="Mol. Phylogenet. Evol.">
        <title>Genome-scale phylogeny and comparative genomics of the fungal order Sordariales.</title>
        <authorList>
            <person name="Hensen N."/>
            <person name="Bonometti L."/>
            <person name="Westerberg I."/>
            <person name="Brannstrom I.O."/>
            <person name="Guillou S."/>
            <person name="Cros-Aarteil S."/>
            <person name="Calhoun S."/>
            <person name="Haridas S."/>
            <person name="Kuo A."/>
            <person name="Mondo S."/>
            <person name="Pangilinan J."/>
            <person name="Riley R."/>
            <person name="LaButti K."/>
            <person name="Andreopoulos B."/>
            <person name="Lipzen A."/>
            <person name="Chen C."/>
            <person name="Yan M."/>
            <person name="Daum C."/>
            <person name="Ng V."/>
            <person name="Clum A."/>
            <person name="Steindorff A."/>
            <person name="Ohm R.A."/>
            <person name="Martin F."/>
            <person name="Silar P."/>
            <person name="Natvig D.O."/>
            <person name="Lalanne C."/>
            <person name="Gautier V."/>
            <person name="Ament-Velasquez S.L."/>
            <person name="Kruys A."/>
            <person name="Hutchinson M.I."/>
            <person name="Powell A.J."/>
            <person name="Barry K."/>
            <person name="Miller A.N."/>
            <person name="Grigoriev I.V."/>
            <person name="Debuchy R."/>
            <person name="Gladieux P."/>
            <person name="Hiltunen Thoren M."/>
            <person name="Johannesson H."/>
        </authorList>
    </citation>
    <scope>NUCLEOTIDE SEQUENCE</scope>
    <source>
        <strain evidence="6">PSN324</strain>
    </source>
</reference>
<sequence length="472" mass="51188">MGQNPSALQACIEAVGNGRPGFAAFPQTPLYQTQWVKRYNLDVRVTPAVVVRPTTAEDVAGVVKCAATNGFKVQARSGGHSYGNYGLGGDDGAVAIDMVHMQKFVMDKTTWQATIGAGSLLGEVDKKLHAAGGRAFAHGVCPGVGMGGHCTIGGLGPMSRMWGTCLDHIVEVEVVTADGKIQRASPEKNSDLFFALRGAGAGFGIITEFVMRTHPEPGQVVQYEYNLKFGKQADAAALYSKWQALIADPKLDPRFGSMFIMFPLGAVITGTFYGTQEEFHATGIPNALPNTGEPGRLLLGDYLGSIAHNAEKEALYLSNLAAPFTSKSLFFKRDQLLGPEAVKNLFTWVDKAHKGTLLWFIIFSAEGGVIEEIPTNSTAYAHRDKVMHYESYGVGFPLLQTTRDFISDFHKQVLSLAPKAFGTYPGYVDNSLAEPQKQYWDANLPALQNIKKIWDPVDLFHNPGSVRPAIQN</sequence>
<dbReference type="Pfam" id="PF01565">
    <property type="entry name" value="FAD_binding_4"/>
    <property type="match status" value="1"/>
</dbReference>
<dbReference type="InterPro" id="IPR036318">
    <property type="entry name" value="FAD-bd_PCMH-like_sf"/>
</dbReference>
<comment type="similarity">
    <text evidence="1">Belongs to the oxygen-dependent FAD-linked oxidoreductase family.</text>
</comment>
<dbReference type="EMBL" id="MU865018">
    <property type="protein sequence ID" value="KAK4460156.1"/>
    <property type="molecule type" value="Genomic_DNA"/>
</dbReference>
<dbReference type="InterPro" id="IPR006094">
    <property type="entry name" value="Oxid_FAD_bind_N"/>
</dbReference>
<dbReference type="InterPro" id="IPR016169">
    <property type="entry name" value="FAD-bd_PCMH_sub2"/>
</dbReference>
<dbReference type="PROSITE" id="PS51387">
    <property type="entry name" value="FAD_PCMH"/>
    <property type="match status" value="1"/>
</dbReference>
<dbReference type="GO" id="GO:0071949">
    <property type="term" value="F:FAD binding"/>
    <property type="evidence" value="ECO:0007669"/>
    <property type="project" value="InterPro"/>
</dbReference>
<dbReference type="Pfam" id="PF08031">
    <property type="entry name" value="BBE"/>
    <property type="match status" value="1"/>
</dbReference>
<evidence type="ECO:0000256" key="3">
    <source>
        <dbReference type="ARBA" id="ARBA00022827"/>
    </source>
</evidence>
<proteinExistence type="inferred from homology"/>
<dbReference type="AlphaFoldDB" id="A0AAV9HJW6"/>
<gene>
    <name evidence="6" type="ORF">QBC42DRAFT_230102</name>
</gene>
<organism evidence="6 7">
    <name type="scientific">Cladorrhinum samala</name>
    <dbReference type="NCBI Taxonomy" id="585594"/>
    <lineage>
        <taxon>Eukaryota</taxon>
        <taxon>Fungi</taxon>
        <taxon>Dikarya</taxon>
        <taxon>Ascomycota</taxon>
        <taxon>Pezizomycotina</taxon>
        <taxon>Sordariomycetes</taxon>
        <taxon>Sordariomycetidae</taxon>
        <taxon>Sordariales</taxon>
        <taxon>Podosporaceae</taxon>
        <taxon>Cladorrhinum</taxon>
    </lineage>
</organism>
<evidence type="ECO:0000256" key="2">
    <source>
        <dbReference type="ARBA" id="ARBA00022630"/>
    </source>
</evidence>
<feature type="domain" description="FAD-binding PCMH-type" evidence="5">
    <location>
        <begin position="43"/>
        <end position="216"/>
    </location>
</feature>
<evidence type="ECO:0000259" key="5">
    <source>
        <dbReference type="PROSITE" id="PS51387"/>
    </source>
</evidence>
<keyword evidence="4" id="KW-0560">Oxidoreductase</keyword>
<dbReference type="Gene3D" id="3.40.462.20">
    <property type="match status" value="1"/>
</dbReference>
<keyword evidence="2" id="KW-0285">Flavoprotein</keyword>
<dbReference type="Proteomes" id="UP001321749">
    <property type="component" value="Unassembled WGS sequence"/>
</dbReference>
<name>A0AAV9HJW6_9PEZI</name>
<dbReference type="InterPro" id="IPR006093">
    <property type="entry name" value="Oxy_OxRdtase_FAD_BS"/>
</dbReference>
<reference evidence="6" key="2">
    <citation type="submission" date="2023-06" db="EMBL/GenBank/DDBJ databases">
        <authorList>
            <consortium name="Lawrence Berkeley National Laboratory"/>
            <person name="Mondo S.J."/>
            <person name="Hensen N."/>
            <person name="Bonometti L."/>
            <person name="Westerberg I."/>
            <person name="Brannstrom I.O."/>
            <person name="Guillou S."/>
            <person name="Cros-Aarteil S."/>
            <person name="Calhoun S."/>
            <person name="Haridas S."/>
            <person name="Kuo A."/>
            <person name="Pangilinan J."/>
            <person name="Riley R."/>
            <person name="Labutti K."/>
            <person name="Andreopoulos B."/>
            <person name="Lipzen A."/>
            <person name="Chen C."/>
            <person name="Yanf M."/>
            <person name="Daum C."/>
            <person name="Ng V."/>
            <person name="Clum A."/>
            <person name="Steindorff A."/>
            <person name="Ohm R."/>
            <person name="Martin F."/>
            <person name="Silar P."/>
            <person name="Natvig D."/>
            <person name="Lalanne C."/>
            <person name="Gautier V."/>
            <person name="Ament-Velasquez S.L."/>
            <person name="Kruys A."/>
            <person name="Hutchinson M.I."/>
            <person name="Powell A.J."/>
            <person name="Barry K."/>
            <person name="Miller A.N."/>
            <person name="Grigoriev I.V."/>
            <person name="Debuchy R."/>
            <person name="Gladieux P."/>
            <person name="Thoren M.H."/>
            <person name="Johannesson H."/>
        </authorList>
    </citation>
    <scope>NUCLEOTIDE SEQUENCE</scope>
    <source>
        <strain evidence="6">PSN324</strain>
    </source>
</reference>
<dbReference type="PANTHER" id="PTHR42973:SF17">
    <property type="entry name" value="OXIDASE, PUTATIVE (AFU_ORTHOLOGUE AFUA_6G14340)-RELATED"/>
    <property type="match status" value="1"/>
</dbReference>
<dbReference type="Gene3D" id="3.30.465.10">
    <property type="match status" value="1"/>
</dbReference>
<dbReference type="InterPro" id="IPR050416">
    <property type="entry name" value="FAD-linked_Oxidoreductase"/>
</dbReference>
<keyword evidence="3" id="KW-0274">FAD</keyword>
<dbReference type="InterPro" id="IPR012951">
    <property type="entry name" value="BBE"/>
</dbReference>
<keyword evidence="7" id="KW-1185">Reference proteome</keyword>
<evidence type="ECO:0000313" key="7">
    <source>
        <dbReference type="Proteomes" id="UP001321749"/>
    </source>
</evidence>
<dbReference type="GO" id="GO:0016491">
    <property type="term" value="F:oxidoreductase activity"/>
    <property type="evidence" value="ECO:0007669"/>
    <property type="project" value="UniProtKB-KW"/>
</dbReference>
<evidence type="ECO:0000256" key="4">
    <source>
        <dbReference type="ARBA" id="ARBA00023002"/>
    </source>
</evidence>
<dbReference type="PANTHER" id="PTHR42973">
    <property type="entry name" value="BINDING OXIDOREDUCTASE, PUTATIVE (AFU_ORTHOLOGUE AFUA_1G17690)-RELATED"/>
    <property type="match status" value="1"/>
</dbReference>